<dbReference type="GO" id="GO:0000981">
    <property type="term" value="F:DNA-binding transcription factor activity, RNA polymerase II-specific"/>
    <property type="evidence" value="ECO:0000318"/>
    <property type="project" value="GO_Central"/>
</dbReference>
<dbReference type="PROSITE" id="PS50066">
    <property type="entry name" value="MADS_BOX_2"/>
    <property type="match status" value="1"/>
</dbReference>
<dbReference type="SMART" id="SM00432">
    <property type="entry name" value="MADS"/>
    <property type="match status" value="1"/>
</dbReference>
<dbReference type="InterPro" id="IPR050142">
    <property type="entry name" value="MADS-box/MEF2_TF"/>
</dbReference>
<evidence type="ECO:0000256" key="3">
    <source>
        <dbReference type="ARBA" id="ARBA00023125"/>
    </source>
</evidence>
<comment type="caution">
    <text evidence="7">The sequence shown here is derived from an EMBL/GenBank/DDBJ whole genome shotgun (WGS) entry which is preliminary data.</text>
</comment>
<comment type="subcellular location">
    <subcellularLocation>
        <location evidence="1">Nucleus</location>
    </subcellularLocation>
</comment>
<keyword evidence="5" id="KW-0539">Nucleus</keyword>
<gene>
    <name evidence="7" type="ORF">T459_02389</name>
</gene>
<evidence type="ECO:0000256" key="5">
    <source>
        <dbReference type="ARBA" id="ARBA00023242"/>
    </source>
</evidence>
<dbReference type="Pfam" id="PF00319">
    <property type="entry name" value="SRF-TF"/>
    <property type="match status" value="1"/>
</dbReference>
<evidence type="ECO:0000313" key="8">
    <source>
        <dbReference type="Proteomes" id="UP000222542"/>
    </source>
</evidence>
<dbReference type="GO" id="GO:0005634">
    <property type="term" value="C:nucleus"/>
    <property type="evidence" value="ECO:0007669"/>
    <property type="project" value="UniProtKB-SubCell"/>
</dbReference>
<name>A0A2G3AJU1_CAPAN</name>
<dbReference type="PRINTS" id="PR00404">
    <property type="entry name" value="MADSDOMAIN"/>
</dbReference>
<dbReference type="GO" id="GO:0046983">
    <property type="term" value="F:protein dimerization activity"/>
    <property type="evidence" value="ECO:0007669"/>
    <property type="project" value="InterPro"/>
</dbReference>
<dbReference type="OMA" id="THENDAW"/>
<dbReference type="Proteomes" id="UP000222542">
    <property type="component" value="Unassembled WGS sequence"/>
</dbReference>
<keyword evidence="8" id="KW-1185">Reference proteome</keyword>
<evidence type="ECO:0000313" key="7">
    <source>
        <dbReference type="EMBL" id="PHT94507.1"/>
    </source>
</evidence>
<reference evidence="7 8" key="1">
    <citation type="journal article" date="2014" name="Nat. Genet.">
        <title>Genome sequence of the hot pepper provides insights into the evolution of pungency in Capsicum species.</title>
        <authorList>
            <person name="Kim S."/>
            <person name="Park M."/>
            <person name="Yeom S.I."/>
            <person name="Kim Y.M."/>
            <person name="Lee J.M."/>
            <person name="Lee H.A."/>
            <person name="Seo E."/>
            <person name="Choi J."/>
            <person name="Cheong K."/>
            <person name="Kim K.T."/>
            <person name="Jung K."/>
            <person name="Lee G.W."/>
            <person name="Oh S.K."/>
            <person name="Bae C."/>
            <person name="Kim S.B."/>
            <person name="Lee H.Y."/>
            <person name="Kim S.Y."/>
            <person name="Kim M.S."/>
            <person name="Kang B.C."/>
            <person name="Jo Y.D."/>
            <person name="Yang H.B."/>
            <person name="Jeong H.J."/>
            <person name="Kang W.H."/>
            <person name="Kwon J.K."/>
            <person name="Shin C."/>
            <person name="Lim J.Y."/>
            <person name="Park J.H."/>
            <person name="Huh J.H."/>
            <person name="Kim J.S."/>
            <person name="Kim B.D."/>
            <person name="Cohen O."/>
            <person name="Paran I."/>
            <person name="Suh M.C."/>
            <person name="Lee S.B."/>
            <person name="Kim Y.K."/>
            <person name="Shin Y."/>
            <person name="Noh S.J."/>
            <person name="Park J."/>
            <person name="Seo Y.S."/>
            <person name="Kwon S.Y."/>
            <person name="Kim H.A."/>
            <person name="Park J.M."/>
            <person name="Kim H.J."/>
            <person name="Choi S.B."/>
            <person name="Bosland P.W."/>
            <person name="Reeves G."/>
            <person name="Jo S.H."/>
            <person name="Lee B.W."/>
            <person name="Cho H.T."/>
            <person name="Choi H.S."/>
            <person name="Lee M.S."/>
            <person name="Yu Y."/>
            <person name="Do Choi Y."/>
            <person name="Park B.S."/>
            <person name="van Deynze A."/>
            <person name="Ashrafi H."/>
            <person name="Hill T."/>
            <person name="Kim W.T."/>
            <person name="Pai H.S."/>
            <person name="Ahn H.K."/>
            <person name="Yeam I."/>
            <person name="Giovannoni J.J."/>
            <person name="Rose J.K."/>
            <person name="Sorensen I."/>
            <person name="Lee S.J."/>
            <person name="Kim R.W."/>
            <person name="Choi I.Y."/>
            <person name="Choi B.S."/>
            <person name="Lim J.S."/>
            <person name="Lee Y.H."/>
            <person name="Choi D."/>
        </authorList>
    </citation>
    <scope>NUCLEOTIDE SEQUENCE [LARGE SCALE GENOMIC DNA]</scope>
    <source>
        <strain evidence="8">cv. CM334</strain>
    </source>
</reference>
<dbReference type="Gene3D" id="3.40.1810.10">
    <property type="entry name" value="Transcription factor, MADS-box"/>
    <property type="match status" value="1"/>
</dbReference>
<dbReference type="SUPFAM" id="SSF55455">
    <property type="entry name" value="SRF-like"/>
    <property type="match status" value="1"/>
</dbReference>
<dbReference type="PANTHER" id="PTHR48019">
    <property type="entry name" value="SERUM RESPONSE FACTOR HOMOLOG"/>
    <property type="match status" value="1"/>
</dbReference>
<dbReference type="GO" id="GO:0006357">
    <property type="term" value="P:regulation of transcription by RNA polymerase II"/>
    <property type="evidence" value="ECO:0000318"/>
    <property type="project" value="GO_Central"/>
</dbReference>
<evidence type="ECO:0000256" key="4">
    <source>
        <dbReference type="ARBA" id="ARBA00023163"/>
    </source>
</evidence>
<dbReference type="InterPro" id="IPR002100">
    <property type="entry name" value="TF_MADSbox"/>
</dbReference>
<dbReference type="GO" id="GO:0000978">
    <property type="term" value="F:RNA polymerase II cis-regulatory region sequence-specific DNA binding"/>
    <property type="evidence" value="ECO:0000318"/>
    <property type="project" value="GO_Central"/>
</dbReference>
<proteinExistence type="predicted"/>
<keyword evidence="3" id="KW-0238">DNA-binding</keyword>
<dbReference type="STRING" id="4072.A0A2G3AJU1"/>
<evidence type="ECO:0000256" key="2">
    <source>
        <dbReference type="ARBA" id="ARBA00023015"/>
    </source>
</evidence>
<sequence>MGRKIEMKKIEEITKRQVTFSKRRSNLMKKAKEIDICCDVDVLFVAFSPSGRLSKFSSKKSIEDTLQRYINLPVERRFRNYKPGAEQESTLHQLCWCESNLKLSLEKVMARKMKLETQEKVDLQFAAQQTAPEQFDNWVNPYSATMQENIFQNWFDKGKSVSAGSSNYTYNVASFASSSQPGNISFSQIQNPSPYIPLQAQVTFGESNGNNSIMNIWNDICTSTRPILRPISTMGIQLNNASQLGLEYAHSNWNINLNHNKNNNNTIQHNDHNITTIVQNDERAPNESNNTMEENTKQTSEYFVESANDNDAWEWDNDFLNEAFSGEDFRNMDSSSNDK</sequence>
<reference evidence="7 8" key="2">
    <citation type="journal article" date="2017" name="Genome Biol.">
        <title>New reference genome sequences of hot pepper reveal the massive evolution of plant disease-resistance genes by retroduplication.</title>
        <authorList>
            <person name="Kim S."/>
            <person name="Park J."/>
            <person name="Yeom S.I."/>
            <person name="Kim Y.M."/>
            <person name="Seo E."/>
            <person name="Kim K.T."/>
            <person name="Kim M.S."/>
            <person name="Lee J.M."/>
            <person name="Cheong K."/>
            <person name="Shin H.S."/>
            <person name="Kim S.B."/>
            <person name="Han K."/>
            <person name="Lee J."/>
            <person name="Park M."/>
            <person name="Lee H.A."/>
            <person name="Lee H.Y."/>
            <person name="Lee Y."/>
            <person name="Oh S."/>
            <person name="Lee J.H."/>
            <person name="Choi E."/>
            <person name="Choi E."/>
            <person name="Lee S.E."/>
            <person name="Jeon J."/>
            <person name="Kim H."/>
            <person name="Choi G."/>
            <person name="Song H."/>
            <person name="Lee J."/>
            <person name="Lee S.C."/>
            <person name="Kwon J.K."/>
            <person name="Lee H.Y."/>
            <person name="Koo N."/>
            <person name="Hong Y."/>
            <person name="Kim R.W."/>
            <person name="Kang W.H."/>
            <person name="Huh J.H."/>
            <person name="Kang B.C."/>
            <person name="Yang T.J."/>
            <person name="Lee Y.H."/>
            <person name="Bennetzen J.L."/>
            <person name="Choi D."/>
        </authorList>
    </citation>
    <scope>NUCLEOTIDE SEQUENCE [LARGE SCALE GENOMIC DNA]</scope>
    <source>
        <strain evidence="8">cv. CM334</strain>
    </source>
</reference>
<evidence type="ECO:0000259" key="6">
    <source>
        <dbReference type="PROSITE" id="PS50066"/>
    </source>
</evidence>
<dbReference type="AlphaFoldDB" id="A0A2G3AJU1"/>
<feature type="domain" description="MADS-box" evidence="6">
    <location>
        <begin position="1"/>
        <end position="60"/>
    </location>
</feature>
<dbReference type="Gramene" id="PHT94507">
    <property type="protein sequence ID" value="PHT94507"/>
    <property type="gene ID" value="T459_02389"/>
</dbReference>
<evidence type="ECO:0000256" key="1">
    <source>
        <dbReference type="ARBA" id="ARBA00004123"/>
    </source>
</evidence>
<dbReference type="InterPro" id="IPR036879">
    <property type="entry name" value="TF_MADSbox_sf"/>
</dbReference>
<dbReference type="EMBL" id="AYRZ02000001">
    <property type="protein sequence ID" value="PHT94507.1"/>
    <property type="molecule type" value="Genomic_DNA"/>
</dbReference>
<keyword evidence="2" id="KW-0805">Transcription regulation</keyword>
<protein>
    <recommendedName>
        <fullName evidence="6">MADS-box domain-containing protein</fullName>
    </recommendedName>
</protein>
<organism evidence="7 8">
    <name type="scientific">Capsicum annuum</name>
    <name type="common">Capsicum pepper</name>
    <dbReference type="NCBI Taxonomy" id="4072"/>
    <lineage>
        <taxon>Eukaryota</taxon>
        <taxon>Viridiplantae</taxon>
        <taxon>Streptophyta</taxon>
        <taxon>Embryophyta</taxon>
        <taxon>Tracheophyta</taxon>
        <taxon>Spermatophyta</taxon>
        <taxon>Magnoliopsida</taxon>
        <taxon>eudicotyledons</taxon>
        <taxon>Gunneridae</taxon>
        <taxon>Pentapetalae</taxon>
        <taxon>asterids</taxon>
        <taxon>lamiids</taxon>
        <taxon>Solanales</taxon>
        <taxon>Solanaceae</taxon>
        <taxon>Solanoideae</taxon>
        <taxon>Capsiceae</taxon>
        <taxon>Capsicum</taxon>
    </lineage>
</organism>
<keyword evidence="4" id="KW-0804">Transcription</keyword>
<accession>A0A2G3AJU1</accession>